<feature type="domain" description="Chromosomal replication initiator DnaA C-terminal" evidence="1">
    <location>
        <begin position="53"/>
        <end position="118"/>
    </location>
</feature>
<evidence type="ECO:0000259" key="1">
    <source>
        <dbReference type="SMART" id="SM00760"/>
    </source>
</evidence>
<dbReference type="InterPro" id="IPR013159">
    <property type="entry name" value="DnaA_C"/>
</dbReference>
<name>A0ABQ0K1M0_9BACT</name>
<gene>
    <name evidence="2" type="ORF">BROSI_A3376</name>
</gene>
<proteinExistence type="predicted"/>
<evidence type="ECO:0000313" key="3">
    <source>
        <dbReference type="Proteomes" id="UP000032309"/>
    </source>
</evidence>
<protein>
    <recommendedName>
        <fullName evidence="1">Chromosomal replication initiator DnaA C-terminal domain-containing protein</fullName>
    </recommendedName>
</protein>
<dbReference type="Proteomes" id="UP000032309">
    <property type="component" value="Unassembled WGS sequence"/>
</dbReference>
<accession>A0ABQ0K1M0</accession>
<evidence type="ECO:0000313" key="2">
    <source>
        <dbReference type="EMBL" id="GAN34833.1"/>
    </source>
</evidence>
<dbReference type="Gene3D" id="1.10.1750.10">
    <property type="match status" value="1"/>
</dbReference>
<comment type="caution">
    <text evidence="2">The sequence shown here is derived from an EMBL/GenBank/DDBJ whole genome shotgun (WGS) entry which is preliminary data.</text>
</comment>
<organism evidence="2 3">
    <name type="scientific">Candidatus Brocadia sinica JPN1</name>
    <dbReference type="NCBI Taxonomy" id="1197129"/>
    <lineage>
        <taxon>Bacteria</taxon>
        <taxon>Pseudomonadati</taxon>
        <taxon>Planctomycetota</taxon>
        <taxon>Candidatus Brocadiia</taxon>
        <taxon>Candidatus Brocadiales</taxon>
        <taxon>Candidatus Brocadiaceae</taxon>
        <taxon>Candidatus Brocadia</taxon>
    </lineage>
</organism>
<dbReference type="EMBL" id="BAFN01000001">
    <property type="protein sequence ID" value="GAN34833.1"/>
    <property type="molecule type" value="Genomic_DNA"/>
</dbReference>
<dbReference type="CDD" id="cd06571">
    <property type="entry name" value="Bac_DnaA_C"/>
    <property type="match status" value="1"/>
</dbReference>
<dbReference type="Pfam" id="PF08299">
    <property type="entry name" value="Bac_DnaA_C"/>
    <property type="match status" value="1"/>
</dbReference>
<dbReference type="RefSeq" id="WP_052564783.1">
    <property type="nucleotide sequence ID" value="NZ_BAFN01000001.1"/>
</dbReference>
<reference evidence="3" key="1">
    <citation type="journal article" date="2015" name="Genome Announc.">
        <title>Draft Genome Sequence of an Anaerobic Ammonium-Oxidizing Bacterium, "Candidatus Brocadia sinica".</title>
        <authorList>
            <person name="Oshiki M."/>
            <person name="Shinyako-Hata K."/>
            <person name="Satoh H."/>
            <person name="Okabe S."/>
        </authorList>
    </citation>
    <scope>NUCLEOTIDE SEQUENCE [LARGE SCALE GENOMIC DNA]</scope>
    <source>
        <strain evidence="3">JPN1</strain>
    </source>
</reference>
<sequence>MEGMGERNNPLDDVVAGVLLGSEMFVAQIRRMLQRRKPDEEIPQLKKLREIIPIEKVIKGCCKYYGKKEEELLRKGKGKRERQAAIYVSKIMSNAKNTEIGRYFGIQGSTVSEALKRVETRIKREGKFRKELEVLKKQFVIE</sequence>
<keyword evidence="3" id="KW-1185">Reference proteome</keyword>
<dbReference type="SMART" id="SM00760">
    <property type="entry name" value="Bac_DnaA_C"/>
    <property type="match status" value="1"/>
</dbReference>
<dbReference type="SUPFAM" id="SSF48295">
    <property type="entry name" value="TrpR-like"/>
    <property type="match status" value="1"/>
</dbReference>
<dbReference type="InterPro" id="IPR010921">
    <property type="entry name" value="Trp_repressor/repl_initiator"/>
</dbReference>